<proteinExistence type="predicted"/>
<organism evidence="2 3">
    <name type="scientific">Stentor coeruleus</name>
    <dbReference type="NCBI Taxonomy" id="5963"/>
    <lineage>
        <taxon>Eukaryota</taxon>
        <taxon>Sar</taxon>
        <taxon>Alveolata</taxon>
        <taxon>Ciliophora</taxon>
        <taxon>Postciliodesmatophora</taxon>
        <taxon>Heterotrichea</taxon>
        <taxon>Heterotrichida</taxon>
        <taxon>Stentoridae</taxon>
        <taxon>Stentor</taxon>
    </lineage>
</organism>
<reference evidence="2 3" key="1">
    <citation type="submission" date="2016-11" db="EMBL/GenBank/DDBJ databases">
        <title>The macronuclear genome of Stentor coeruleus: a giant cell with tiny introns.</title>
        <authorList>
            <person name="Slabodnick M."/>
            <person name="Ruby J.G."/>
            <person name="Reiff S.B."/>
            <person name="Swart E.C."/>
            <person name="Gosai S."/>
            <person name="Prabakaran S."/>
            <person name="Witkowska E."/>
            <person name="Larue G.E."/>
            <person name="Fisher S."/>
            <person name="Freeman R.M."/>
            <person name="Gunawardena J."/>
            <person name="Chu W."/>
            <person name="Stover N.A."/>
            <person name="Gregory B.D."/>
            <person name="Nowacki M."/>
            <person name="Derisi J."/>
            <person name="Roy S.W."/>
            <person name="Marshall W.F."/>
            <person name="Sood P."/>
        </authorList>
    </citation>
    <scope>NUCLEOTIDE SEQUENCE [LARGE SCALE GENOMIC DNA]</scope>
    <source>
        <strain evidence="2">WM001</strain>
    </source>
</reference>
<evidence type="ECO:0000256" key="1">
    <source>
        <dbReference type="SAM" id="Coils"/>
    </source>
</evidence>
<sequence length="430" mass="50106">MNLLLWVLTLSAAKDLEKVLKSHNTELEKINDKLRKDVQAMSQGLQVHIQEDFFYNKQRIVSLISEYTKESDTLAKIFLAEQLIEYLKGIIEDANILGGDIEGISSTSLLKLLCKLKNNAQASKEKYFAKESAEFYNELHKIYIEKFEVVTELQEENAKLLGKLESKIAEIKEVEFKAERDLKKYTEKTGEIEKAKEEYMKQTVGIEEALRSDKDNVVLWGGENDDIDKMQVKNSENSIYIERLTADISILNSKIRFITDTAFRLQSELDDKSLKITEMQDKYDEYSSAIRKETVFQITDIVKSEEQLHKERDDLDEKIRDLIEELEECRVEVLTVESVIKTKKMMSEEKMQDLMDTEERKDTASEQRKKEVESLMNSYKEMVEKVEEAQNYMDLCMKQISENAILIQNMQEKIRGYGNEKEDKGGRFYG</sequence>
<comment type="caution">
    <text evidence="2">The sequence shown here is derived from an EMBL/GenBank/DDBJ whole genome shotgun (WGS) entry which is preliminary data.</text>
</comment>
<protein>
    <submittedName>
        <fullName evidence="2">Uncharacterized protein</fullName>
    </submittedName>
</protein>
<dbReference type="AlphaFoldDB" id="A0A1R2CZ43"/>
<feature type="coiled-coil region" evidence="1">
    <location>
        <begin position="301"/>
        <end position="392"/>
    </location>
</feature>
<keyword evidence="3" id="KW-1185">Reference proteome</keyword>
<gene>
    <name evidence="2" type="ORF">SteCoe_2618</name>
</gene>
<dbReference type="Proteomes" id="UP000187209">
    <property type="component" value="Unassembled WGS sequence"/>
</dbReference>
<name>A0A1R2CZ43_9CILI</name>
<feature type="coiled-coil region" evidence="1">
    <location>
        <begin position="150"/>
        <end position="202"/>
    </location>
</feature>
<evidence type="ECO:0000313" key="3">
    <source>
        <dbReference type="Proteomes" id="UP000187209"/>
    </source>
</evidence>
<dbReference type="EMBL" id="MPUH01000029">
    <property type="protein sequence ID" value="OMJ94276.1"/>
    <property type="molecule type" value="Genomic_DNA"/>
</dbReference>
<evidence type="ECO:0000313" key="2">
    <source>
        <dbReference type="EMBL" id="OMJ94276.1"/>
    </source>
</evidence>
<accession>A0A1R2CZ43</accession>
<keyword evidence="1" id="KW-0175">Coiled coil</keyword>